<dbReference type="EMBL" id="KV441005">
    <property type="protein sequence ID" value="OAD66172.1"/>
    <property type="molecule type" value="Genomic_DNA"/>
</dbReference>
<dbReference type="OrthoDB" id="3261594at2759"/>
<name>A0A162T4A3_PHYB8</name>
<gene>
    <name evidence="1" type="ORF">PHYBLDRAFT_175467</name>
</gene>
<organism evidence="1 2">
    <name type="scientific">Phycomyces blakesleeanus (strain ATCC 8743b / DSM 1359 / FGSC 10004 / NBRC 33097 / NRRL 1555)</name>
    <dbReference type="NCBI Taxonomy" id="763407"/>
    <lineage>
        <taxon>Eukaryota</taxon>
        <taxon>Fungi</taxon>
        <taxon>Fungi incertae sedis</taxon>
        <taxon>Mucoromycota</taxon>
        <taxon>Mucoromycotina</taxon>
        <taxon>Mucoromycetes</taxon>
        <taxon>Mucorales</taxon>
        <taxon>Phycomycetaceae</taxon>
        <taxon>Phycomyces</taxon>
    </lineage>
</organism>
<keyword evidence="2" id="KW-1185">Reference proteome</keyword>
<dbReference type="VEuPathDB" id="FungiDB:PHYBLDRAFT_175467"/>
<evidence type="ECO:0000313" key="2">
    <source>
        <dbReference type="Proteomes" id="UP000077315"/>
    </source>
</evidence>
<dbReference type="GeneID" id="28998400"/>
<protein>
    <submittedName>
        <fullName evidence="1">Uncharacterized protein</fullName>
    </submittedName>
</protein>
<evidence type="ECO:0000313" key="1">
    <source>
        <dbReference type="EMBL" id="OAD66172.1"/>
    </source>
</evidence>
<dbReference type="RefSeq" id="XP_018284212.1">
    <property type="nucleotide sequence ID" value="XM_018437494.1"/>
</dbReference>
<proteinExistence type="predicted"/>
<dbReference type="AlphaFoldDB" id="A0A162T4A3"/>
<accession>A0A162T4A3</accession>
<dbReference type="InParanoid" id="A0A162T4A3"/>
<dbReference type="Proteomes" id="UP000077315">
    <property type="component" value="Unassembled WGS sequence"/>
</dbReference>
<sequence length="524" mass="59418">MNINDLITQTYENSVNKDRVESMNYPEDVFNLTEFDQQGIQVWNNHVSRRFSALAYDDNLYSNEAYDLRELVSEGTTNRPESSMDVDVEFGQDVPTDIETPLESDRGYFHVCNTVDHVDFPSQYESSESNESELDEAPRVSHYEPMSGTAAASLELFSMFVENNVSRNVSDKCVKMMNKYMTECGLSCKLTTILAAINSLMSYYKMDTLPRQEYTVSPVTHDMTIEAGQHTDENEWCPHCNSRRFQCERGTLIPVQTFQVVPLSEQLRFKLGNAQECTKMEYSKNRLSYNVSTMRSNILDHNAVRCLVQSSIVSQNDILVTMFVDQFNPFNDSKMSATVVHLINLNIDPKKSVKVHLVMSTRNNPALSDLMNLAHHNSFFGCQACLSKDVSKLHTMCFTGNELPAPMRTIENLCQFEGNIYDVNSPNVFRDLNTLASPAFFGLDEMHLIGHGIGHQLYKVLGDKFAVSSWTENNKAHLVAVVIKNFVLVSTRNAVQDLVDACIIAQQWEVTEAEIRNMEEAIGH</sequence>
<reference evidence="2" key="1">
    <citation type="submission" date="2015-06" db="EMBL/GenBank/DDBJ databases">
        <title>Expansion of signal transduction pathways in fungi by whole-genome duplication.</title>
        <authorList>
            <consortium name="DOE Joint Genome Institute"/>
            <person name="Corrochano L.M."/>
            <person name="Kuo A."/>
            <person name="Marcet-Houben M."/>
            <person name="Polaino S."/>
            <person name="Salamov A."/>
            <person name="Villalobos J.M."/>
            <person name="Alvarez M.I."/>
            <person name="Avalos J."/>
            <person name="Benito E.P."/>
            <person name="Benoit I."/>
            <person name="Burger G."/>
            <person name="Camino L.P."/>
            <person name="Canovas D."/>
            <person name="Cerda-Olmedo E."/>
            <person name="Cheng J.-F."/>
            <person name="Dominguez A."/>
            <person name="Elias M."/>
            <person name="Eslava A.P."/>
            <person name="Glaser F."/>
            <person name="Grimwood J."/>
            <person name="Gutierrez G."/>
            <person name="Heitman J."/>
            <person name="Henrissat B."/>
            <person name="Iturriaga E.A."/>
            <person name="Lang B.F."/>
            <person name="Lavin J.L."/>
            <person name="Lee S."/>
            <person name="Li W."/>
            <person name="Lindquist E."/>
            <person name="Lopez-Garcia S."/>
            <person name="Luque E.M."/>
            <person name="Marcos A.T."/>
            <person name="Martin J."/>
            <person name="McCluskey K."/>
            <person name="Medina H.R."/>
            <person name="Miralles-Duran A."/>
            <person name="Miyazaki A."/>
            <person name="Munoz-Torres E."/>
            <person name="Oguiza J.A."/>
            <person name="Ohm R."/>
            <person name="Olmedo M."/>
            <person name="Orejas M."/>
            <person name="Ortiz-Castellanos L."/>
            <person name="Pisabarro A.G."/>
            <person name="Rodriguez-Romero J."/>
            <person name="Ruiz-Herrera J."/>
            <person name="Ruiz-Vazquez R."/>
            <person name="Sanz C."/>
            <person name="Schackwitz W."/>
            <person name="Schmutz J."/>
            <person name="Shahriari M."/>
            <person name="Shelest E."/>
            <person name="Silva-Franco F."/>
            <person name="Soanes D."/>
            <person name="Syed K."/>
            <person name="Tagua V.G."/>
            <person name="Talbot N.J."/>
            <person name="Thon M."/>
            <person name="De vries R.P."/>
            <person name="Wiebenga A."/>
            <person name="Yadav J.S."/>
            <person name="Braun E.L."/>
            <person name="Baker S."/>
            <person name="Garre V."/>
            <person name="Horwitz B."/>
            <person name="Torres-Martinez S."/>
            <person name="Idnurm A."/>
            <person name="Herrera-Estrella A."/>
            <person name="Gabaldon T."/>
            <person name="Grigoriev I.V."/>
        </authorList>
    </citation>
    <scope>NUCLEOTIDE SEQUENCE [LARGE SCALE GENOMIC DNA]</scope>
    <source>
        <strain evidence="2">NRRL 1555(-)</strain>
    </source>
</reference>